<proteinExistence type="predicted"/>
<reference evidence="3" key="1">
    <citation type="journal article" date="2012" name="J. Bacteriol.">
        <title>Genome sequences of type strains of seven species of the marine bacterium Pseudoalteromonas.</title>
        <authorList>
            <person name="Xie B.B."/>
            <person name="Shu Y.L."/>
            <person name="Qin Q.L."/>
            <person name="Rong J.C."/>
            <person name="Zhang X.Y."/>
            <person name="Chen X.L."/>
            <person name="Shi M."/>
            <person name="He H.L."/>
            <person name="Zhou B.C."/>
            <person name="Zhang Y.Z."/>
        </authorList>
    </citation>
    <scope>NUCLEOTIDE SEQUENCE</scope>
    <source>
        <strain evidence="3">DSM 8771</strain>
    </source>
</reference>
<dbReference type="Gene3D" id="1.10.1660.10">
    <property type="match status" value="1"/>
</dbReference>
<evidence type="ECO:0000313" key="4">
    <source>
        <dbReference type="Proteomes" id="UP000016487"/>
    </source>
</evidence>
<dbReference type="InterPro" id="IPR047057">
    <property type="entry name" value="MerR_fam"/>
</dbReference>
<comment type="caution">
    <text evidence="3">The sequence shown here is derived from an EMBL/GenBank/DDBJ whole genome shotgun (WGS) entry which is preliminary data.</text>
</comment>
<accession>A0AAD4AF52</accession>
<dbReference type="GO" id="GO:0003700">
    <property type="term" value="F:DNA-binding transcription factor activity"/>
    <property type="evidence" value="ECO:0007669"/>
    <property type="project" value="InterPro"/>
</dbReference>
<dbReference type="PROSITE" id="PS50937">
    <property type="entry name" value="HTH_MERR_2"/>
    <property type="match status" value="1"/>
</dbReference>
<dbReference type="PANTHER" id="PTHR30204">
    <property type="entry name" value="REDOX-CYCLING DRUG-SENSING TRANSCRIPTIONAL ACTIVATOR SOXR"/>
    <property type="match status" value="1"/>
</dbReference>
<sequence length="390" mass="44208">MYRISELATKVSMSRTALLYYEKLGLIEGRRADNGYRIYSETDVQRIKLIQQLHQGGLSLMECKMTLDSKLDRDLLANRLVKLDEEIASKQQSRHLLASLVSNEKPWHEMAIKNAPSAYMQWLNAQGFNAQEAIQIKWLSKAMTHHDQYMNDFNLIFDELLRWGPGSHNDTLKALSKVPNTPRTVLDIGCGKGASTCILAQNLDASITAIDTNKSALTFLSNEVMSLSKTATVYTICGSMEQLPFHNKTFDLIWSEGAAYIMGVEQALKSWKALLTANGVLVFSDLVFNTQSVSEEVATYWEQAYPDMQTLDTRRLQVSEAGYELVADFSLGGSAWNNYYQPLQQRINTLLPEMANSDALKCLIDEINFYNAHHEAYDYHMFIVVNTKRL</sequence>
<dbReference type="EMBL" id="AHBZ03000027">
    <property type="protein sequence ID" value="KAF7764832.1"/>
    <property type="molecule type" value="Genomic_DNA"/>
</dbReference>
<dbReference type="AlphaFoldDB" id="A0AAD4AF52"/>
<protein>
    <recommendedName>
        <fullName evidence="2">HTH merR-type domain-containing protein</fullName>
    </recommendedName>
</protein>
<dbReference type="GO" id="GO:0008757">
    <property type="term" value="F:S-adenosylmethionine-dependent methyltransferase activity"/>
    <property type="evidence" value="ECO:0007669"/>
    <property type="project" value="InterPro"/>
</dbReference>
<gene>
    <name evidence="3" type="ORF">PCIT_b0917</name>
</gene>
<name>A0AAD4AF52_9GAMM</name>
<feature type="domain" description="HTH merR-type" evidence="2">
    <location>
        <begin position="1"/>
        <end position="69"/>
    </location>
</feature>
<dbReference type="InterPro" id="IPR000551">
    <property type="entry name" value="MerR-type_HTH_dom"/>
</dbReference>
<dbReference type="Pfam" id="PF08241">
    <property type="entry name" value="Methyltransf_11"/>
    <property type="match status" value="1"/>
</dbReference>
<evidence type="ECO:0000259" key="2">
    <source>
        <dbReference type="PROSITE" id="PS50937"/>
    </source>
</evidence>
<dbReference type="Proteomes" id="UP000016487">
    <property type="component" value="Unassembled WGS sequence"/>
</dbReference>
<reference evidence="3" key="2">
    <citation type="submission" date="2015-03" db="EMBL/GenBank/DDBJ databases">
        <title>Genome sequence of Pseudoalteromonas citrea.</title>
        <authorList>
            <person name="Xie B.-B."/>
            <person name="Rong J.-C."/>
            <person name="Qin Q.-L."/>
            <person name="Zhang Y.-Z."/>
        </authorList>
    </citation>
    <scope>NUCLEOTIDE SEQUENCE</scope>
    <source>
        <strain evidence="3">DSM 8771</strain>
    </source>
</reference>
<evidence type="ECO:0000256" key="1">
    <source>
        <dbReference type="ARBA" id="ARBA00023125"/>
    </source>
</evidence>
<organism evidence="3 4">
    <name type="scientific">Pseudoalteromonas citrea</name>
    <dbReference type="NCBI Taxonomy" id="43655"/>
    <lineage>
        <taxon>Bacteria</taxon>
        <taxon>Pseudomonadati</taxon>
        <taxon>Pseudomonadota</taxon>
        <taxon>Gammaproteobacteria</taxon>
        <taxon>Alteromonadales</taxon>
        <taxon>Pseudoalteromonadaceae</taxon>
        <taxon>Pseudoalteromonas</taxon>
    </lineage>
</organism>
<dbReference type="PANTHER" id="PTHR30204:SF97">
    <property type="entry name" value="MERR FAMILY REGULATORY PROTEIN"/>
    <property type="match status" value="1"/>
</dbReference>
<dbReference type="GO" id="GO:0003677">
    <property type="term" value="F:DNA binding"/>
    <property type="evidence" value="ECO:0007669"/>
    <property type="project" value="UniProtKB-KW"/>
</dbReference>
<dbReference type="SUPFAM" id="SSF53335">
    <property type="entry name" value="S-adenosyl-L-methionine-dependent methyltransferases"/>
    <property type="match status" value="1"/>
</dbReference>
<dbReference type="RefSeq" id="WP_010364284.1">
    <property type="nucleotide sequence ID" value="NZ_AHBZ03000027.1"/>
</dbReference>
<dbReference type="InterPro" id="IPR029063">
    <property type="entry name" value="SAM-dependent_MTases_sf"/>
</dbReference>
<dbReference type="Gene3D" id="3.40.50.150">
    <property type="entry name" value="Vaccinia Virus protein VP39"/>
    <property type="match status" value="1"/>
</dbReference>
<dbReference type="InterPro" id="IPR013216">
    <property type="entry name" value="Methyltransf_11"/>
</dbReference>
<dbReference type="CDD" id="cd02440">
    <property type="entry name" value="AdoMet_MTases"/>
    <property type="match status" value="1"/>
</dbReference>
<dbReference type="InterPro" id="IPR009061">
    <property type="entry name" value="DNA-bd_dom_put_sf"/>
</dbReference>
<dbReference type="Pfam" id="PF13411">
    <property type="entry name" value="MerR_1"/>
    <property type="match status" value="1"/>
</dbReference>
<dbReference type="SUPFAM" id="SSF46955">
    <property type="entry name" value="Putative DNA-binding domain"/>
    <property type="match status" value="1"/>
</dbReference>
<dbReference type="SMART" id="SM00422">
    <property type="entry name" value="HTH_MERR"/>
    <property type="match status" value="1"/>
</dbReference>
<keyword evidence="1" id="KW-0238">DNA-binding</keyword>
<evidence type="ECO:0000313" key="3">
    <source>
        <dbReference type="EMBL" id="KAF7764832.1"/>
    </source>
</evidence>